<feature type="domain" description="PAC" evidence="9">
    <location>
        <begin position="205"/>
        <end position="258"/>
    </location>
</feature>
<evidence type="ECO:0000256" key="6">
    <source>
        <dbReference type="ARBA" id="ARBA00023012"/>
    </source>
</evidence>
<dbReference type="InterPro" id="IPR000014">
    <property type="entry name" value="PAS"/>
</dbReference>
<dbReference type="PRINTS" id="PR00344">
    <property type="entry name" value="BCTRLSENSOR"/>
</dbReference>
<feature type="domain" description="Histidine kinase" evidence="7">
    <location>
        <begin position="276"/>
        <end position="497"/>
    </location>
</feature>
<evidence type="ECO:0000313" key="10">
    <source>
        <dbReference type="EMBL" id="TDQ80417.1"/>
    </source>
</evidence>
<dbReference type="InterPro" id="IPR001610">
    <property type="entry name" value="PAC"/>
</dbReference>
<dbReference type="PROSITE" id="PS50109">
    <property type="entry name" value="HIS_KIN"/>
    <property type="match status" value="1"/>
</dbReference>
<evidence type="ECO:0000256" key="3">
    <source>
        <dbReference type="ARBA" id="ARBA00022553"/>
    </source>
</evidence>
<keyword evidence="6" id="KW-0902">Two-component regulatory system</keyword>
<dbReference type="Pfam" id="PF13426">
    <property type="entry name" value="PAS_9"/>
    <property type="match status" value="1"/>
</dbReference>
<dbReference type="SMART" id="SM00388">
    <property type="entry name" value="HisKA"/>
    <property type="match status" value="1"/>
</dbReference>
<dbReference type="Gene3D" id="1.10.287.130">
    <property type="match status" value="1"/>
</dbReference>
<comment type="catalytic activity">
    <reaction evidence="1">
        <text>ATP + protein L-histidine = ADP + protein N-phospho-L-histidine.</text>
        <dbReference type="EC" id="2.7.13.3"/>
    </reaction>
</comment>
<dbReference type="InterPro" id="IPR035965">
    <property type="entry name" value="PAS-like_dom_sf"/>
</dbReference>
<name>A0A4R6WPH9_9PROT</name>
<evidence type="ECO:0000256" key="2">
    <source>
        <dbReference type="ARBA" id="ARBA00012438"/>
    </source>
</evidence>
<dbReference type="SMART" id="SM00091">
    <property type="entry name" value="PAS"/>
    <property type="match status" value="2"/>
</dbReference>
<dbReference type="InterPro" id="IPR003594">
    <property type="entry name" value="HATPase_dom"/>
</dbReference>
<dbReference type="PANTHER" id="PTHR43047:SF72">
    <property type="entry name" value="OSMOSENSING HISTIDINE PROTEIN KINASE SLN1"/>
    <property type="match status" value="1"/>
</dbReference>
<dbReference type="Pfam" id="PF13188">
    <property type="entry name" value="PAS_8"/>
    <property type="match status" value="1"/>
</dbReference>
<evidence type="ECO:0000256" key="1">
    <source>
        <dbReference type="ARBA" id="ARBA00000085"/>
    </source>
</evidence>
<proteinExistence type="predicted"/>
<evidence type="ECO:0000259" key="8">
    <source>
        <dbReference type="PROSITE" id="PS50112"/>
    </source>
</evidence>
<feature type="domain" description="PAS" evidence="8">
    <location>
        <begin position="130"/>
        <end position="171"/>
    </location>
</feature>
<dbReference type="Proteomes" id="UP000295783">
    <property type="component" value="Unassembled WGS sequence"/>
</dbReference>
<dbReference type="Pfam" id="PF02518">
    <property type="entry name" value="HATPase_c"/>
    <property type="match status" value="1"/>
</dbReference>
<dbReference type="SUPFAM" id="SSF47384">
    <property type="entry name" value="Homodimeric domain of signal transducing histidine kinase"/>
    <property type="match status" value="1"/>
</dbReference>
<dbReference type="CDD" id="cd00082">
    <property type="entry name" value="HisKA"/>
    <property type="match status" value="1"/>
</dbReference>
<keyword evidence="5" id="KW-0418">Kinase</keyword>
<accession>A0A4R6WPH9</accession>
<dbReference type="CDD" id="cd00130">
    <property type="entry name" value="PAS"/>
    <property type="match status" value="2"/>
</dbReference>
<comment type="caution">
    <text evidence="10">The sequence shown here is derived from an EMBL/GenBank/DDBJ whole genome shotgun (WGS) entry which is preliminary data.</text>
</comment>
<dbReference type="InterPro" id="IPR004358">
    <property type="entry name" value="Sig_transdc_His_kin-like_C"/>
</dbReference>
<dbReference type="InterPro" id="IPR036097">
    <property type="entry name" value="HisK_dim/P_sf"/>
</dbReference>
<dbReference type="SMART" id="SM00086">
    <property type="entry name" value="PAC"/>
    <property type="match status" value="2"/>
</dbReference>
<evidence type="ECO:0000259" key="7">
    <source>
        <dbReference type="PROSITE" id="PS50109"/>
    </source>
</evidence>
<dbReference type="GO" id="GO:0005886">
    <property type="term" value="C:plasma membrane"/>
    <property type="evidence" value="ECO:0007669"/>
    <property type="project" value="TreeGrafter"/>
</dbReference>
<dbReference type="FunFam" id="3.30.565.10:FF:000010">
    <property type="entry name" value="Sensor histidine kinase RcsC"/>
    <property type="match status" value="1"/>
</dbReference>
<dbReference type="InterPro" id="IPR005467">
    <property type="entry name" value="His_kinase_dom"/>
</dbReference>
<evidence type="ECO:0000259" key="9">
    <source>
        <dbReference type="PROSITE" id="PS50113"/>
    </source>
</evidence>
<dbReference type="Gene3D" id="3.30.565.10">
    <property type="entry name" value="Histidine kinase-like ATPase, C-terminal domain"/>
    <property type="match status" value="1"/>
</dbReference>
<dbReference type="NCBIfam" id="TIGR00229">
    <property type="entry name" value="sensory_box"/>
    <property type="match status" value="2"/>
</dbReference>
<keyword evidence="4" id="KW-0808">Transferase</keyword>
<dbReference type="PANTHER" id="PTHR43047">
    <property type="entry name" value="TWO-COMPONENT HISTIDINE PROTEIN KINASE"/>
    <property type="match status" value="1"/>
</dbReference>
<dbReference type="GO" id="GO:0009927">
    <property type="term" value="F:histidine phosphotransfer kinase activity"/>
    <property type="evidence" value="ECO:0007669"/>
    <property type="project" value="TreeGrafter"/>
</dbReference>
<keyword evidence="3" id="KW-0597">Phosphoprotein</keyword>
<evidence type="ECO:0000256" key="5">
    <source>
        <dbReference type="ARBA" id="ARBA00022777"/>
    </source>
</evidence>
<dbReference type="Gene3D" id="3.30.450.20">
    <property type="entry name" value="PAS domain"/>
    <property type="match status" value="2"/>
</dbReference>
<reference evidence="10 11" key="1">
    <citation type="submission" date="2019-03" db="EMBL/GenBank/DDBJ databases">
        <title>Genomic Encyclopedia of Type Strains, Phase III (KMG-III): the genomes of soil and plant-associated and newly described type strains.</title>
        <authorList>
            <person name="Whitman W."/>
        </authorList>
    </citation>
    <scope>NUCLEOTIDE SEQUENCE [LARGE SCALE GENOMIC DNA]</scope>
    <source>
        <strain evidence="10 11">CGMCC 1.7660</strain>
    </source>
</reference>
<gene>
    <name evidence="10" type="ORF">A8950_2946</name>
</gene>
<organism evidence="10 11">
    <name type="scientific">Dongia mobilis</name>
    <dbReference type="NCBI Taxonomy" id="578943"/>
    <lineage>
        <taxon>Bacteria</taxon>
        <taxon>Pseudomonadati</taxon>
        <taxon>Pseudomonadota</taxon>
        <taxon>Alphaproteobacteria</taxon>
        <taxon>Rhodospirillales</taxon>
        <taxon>Dongiaceae</taxon>
        <taxon>Dongia</taxon>
    </lineage>
</organism>
<evidence type="ECO:0000313" key="11">
    <source>
        <dbReference type="Proteomes" id="UP000295783"/>
    </source>
</evidence>
<dbReference type="Pfam" id="PF00512">
    <property type="entry name" value="HisKA"/>
    <property type="match status" value="1"/>
</dbReference>
<sequence>MKSDSFHRLAFETIDVGIYLAVHGGPLLSANQAFARMLGFADVPALMAAIADRLDSIFVDPQERQRLIAKIAREGHLTHEVSEVLRPDGQRLWISQSVSLHRDSEGNSVVVGTAIDVTALIHSQQRLREAEERYRSLFDNAVGGIYVSSLDGGMISANQALARINGYDSPEELIRCVNDIGNEWYVDPNRRAQFVEQMNRDGIVRNFESEIFRHKTRERIWISENARLIRDADGKPLHYEGSVEDISERKKVERQLLLARREAESSNRAKSEFLANMSHELRTPLNAIMGFSELTELMTRDKPELQRINEYARDIHGSAGILVTLISEILDYSKLESGKAELDEQPVDMVQVVEQATTIVAERARQGAVTLRSALQPGLPMVRGDRRRLLQVLLNLLTNAVKFTPRGGSVTIGLEVAPAGDFVLSVRDSGIGIPAADLGRIFEPFVQSNRSSHHQREGTGLGLAICRSLIELHQGSITIDSRVGHGTTVRATLPSGRVLGPPARVAPSP</sequence>
<dbReference type="InterPro" id="IPR036890">
    <property type="entry name" value="HATPase_C_sf"/>
</dbReference>
<evidence type="ECO:0000256" key="4">
    <source>
        <dbReference type="ARBA" id="ARBA00022679"/>
    </source>
</evidence>
<dbReference type="PROSITE" id="PS50113">
    <property type="entry name" value="PAC"/>
    <property type="match status" value="2"/>
</dbReference>
<dbReference type="PROSITE" id="PS50112">
    <property type="entry name" value="PAS"/>
    <property type="match status" value="1"/>
</dbReference>
<dbReference type="SUPFAM" id="SSF55874">
    <property type="entry name" value="ATPase domain of HSP90 chaperone/DNA topoisomerase II/histidine kinase"/>
    <property type="match status" value="1"/>
</dbReference>
<dbReference type="AlphaFoldDB" id="A0A4R6WPH9"/>
<dbReference type="InterPro" id="IPR000700">
    <property type="entry name" value="PAS-assoc_C"/>
</dbReference>
<dbReference type="SUPFAM" id="SSF55785">
    <property type="entry name" value="PYP-like sensor domain (PAS domain)"/>
    <property type="match status" value="2"/>
</dbReference>
<dbReference type="SMART" id="SM00387">
    <property type="entry name" value="HATPase_c"/>
    <property type="match status" value="1"/>
</dbReference>
<dbReference type="RefSeq" id="WP_133614416.1">
    <property type="nucleotide sequence ID" value="NZ_SNYW01000011.1"/>
</dbReference>
<keyword evidence="11" id="KW-1185">Reference proteome</keyword>
<feature type="domain" description="PAC" evidence="9">
    <location>
        <begin position="77"/>
        <end position="129"/>
    </location>
</feature>
<dbReference type="GO" id="GO:0000155">
    <property type="term" value="F:phosphorelay sensor kinase activity"/>
    <property type="evidence" value="ECO:0007669"/>
    <property type="project" value="InterPro"/>
</dbReference>
<dbReference type="EMBL" id="SNYW01000011">
    <property type="protein sequence ID" value="TDQ80417.1"/>
    <property type="molecule type" value="Genomic_DNA"/>
</dbReference>
<dbReference type="InterPro" id="IPR003661">
    <property type="entry name" value="HisK_dim/P_dom"/>
</dbReference>
<protein>
    <recommendedName>
        <fullName evidence="2">histidine kinase</fullName>
        <ecNumber evidence="2">2.7.13.3</ecNumber>
    </recommendedName>
</protein>
<dbReference type="EC" id="2.7.13.3" evidence="2"/>
<dbReference type="OrthoDB" id="8477705at2"/>